<reference evidence="2" key="2">
    <citation type="journal article" date="2023" name="IMA Fungus">
        <title>Comparative genomic study of the Penicillium genus elucidates a diverse pangenome and 15 lateral gene transfer events.</title>
        <authorList>
            <person name="Petersen C."/>
            <person name="Sorensen T."/>
            <person name="Nielsen M.R."/>
            <person name="Sondergaard T.E."/>
            <person name="Sorensen J.L."/>
            <person name="Fitzpatrick D.A."/>
            <person name="Frisvad J.C."/>
            <person name="Nielsen K.L."/>
        </authorList>
    </citation>
    <scope>NUCLEOTIDE SEQUENCE</scope>
    <source>
        <strain evidence="2">IBT 29864</strain>
    </source>
</reference>
<dbReference type="Proteomes" id="UP001147782">
    <property type="component" value="Unassembled WGS sequence"/>
</dbReference>
<dbReference type="PANTHER" id="PTHR37014:SF9">
    <property type="entry name" value="CONSERVED HISTIDINE-RICH PROTEIN (AFU_ORTHOLOGUE AFUA_1G11910)"/>
    <property type="match status" value="1"/>
</dbReference>
<feature type="non-terminal residue" evidence="2">
    <location>
        <position position="1"/>
    </location>
</feature>
<feature type="compositionally biased region" description="Low complexity" evidence="1">
    <location>
        <begin position="30"/>
        <end position="59"/>
    </location>
</feature>
<organism evidence="2 3">
    <name type="scientific">Penicillium cataractarum</name>
    <dbReference type="NCBI Taxonomy" id="2100454"/>
    <lineage>
        <taxon>Eukaryota</taxon>
        <taxon>Fungi</taxon>
        <taxon>Dikarya</taxon>
        <taxon>Ascomycota</taxon>
        <taxon>Pezizomycotina</taxon>
        <taxon>Eurotiomycetes</taxon>
        <taxon>Eurotiomycetidae</taxon>
        <taxon>Eurotiales</taxon>
        <taxon>Aspergillaceae</taxon>
        <taxon>Penicillium</taxon>
    </lineage>
</organism>
<dbReference type="AlphaFoldDB" id="A0A9W9RF34"/>
<feature type="compositionally biased region" description="Basic residues" evidence="1">
    <location>
        <begin position="225"/>
        <end position="255"/>
    </location>
</feature>
<dbReference type="OrthoDB" id="4368344at2759"/>
<dbReference type="PANTHER" id="PTHR37014">
    <property type="entry name" value="EXPRESSION LETHALITY PROTEIN HEL10, PUTATIVE (AFU_ORTHOLOGUE AFUA_1G06580)-RELATED"/>
    <property type="match status" value="1"/>
</dbReference>
<evidence type="ECO:0000256" key="1">
    <source>
        <dbReference type="SAM" id="MobiDB-lite"/>
    </source>
</evidence>
<gene>
    <name evidence="2" type="ORF">N7496_011471</name>
</gene>
<dbReference type="GeneID" id="81443563"/>
<dbReference type="RefSeq" id="XP_056550344.1">
    <property type="nucleotide sequence ID" value="XM_056704384.1"/>
</dbReference>
<evidence type="ECO:0000313" key="2">
    <source>
        <dbReference type="EMBL" id="KAJ5359058.1"/>
    </source>
</evidence>
<accession>A0A9W9RF34</accession>
<keyword evidence="3" id="KW-1185">Reference proteome</keyword>
<evidence type="ECO:0000313" key="3">
    <source>
        <dbReference type="Proteomes" id="UP001147782"/>
    </source>
</evidence>
<name>A0A9W9RF34_9EURO</name>
<feature type="compositionally biased region" description="Basic and acidic residues" evidence="1">
    <location>
        <begin position="159"/>
        <end position="168"/>
    </location>
</feature>
<reference evidence="2" key="1">
    <citation type="submission" date="2022-11" db="EMBL/GenBank/DDBJ databases">
        <authorList>
            <person name="Petersen C."/>
        </authorList>
    </citation>
    <scope>NUCLEOTIDE SEQUENCE</scope>
    <source>
        <strain evidence="2">IBT 29864</strain>
    </source>
</reference>
<sequence>IPKIPLSSRSSLTSFAIMADPYNPYTSYSTPTPGGVGYYPPEEQPQAHQQPSYQYQQPYGGAEQQPDPNYGYAPQQNPSPSPYHLAPEPYQGGAPERSYTPVGQPDYMGPAMTTGMPPAGEGKVPENLGYYGHPADQPRYTPSASPRPPSVHVSNADQQHYRGDEDRPLNQGADAEGERGIGSSLAGGAAGYYFGHKKDHGLLGAIGGVIVGNFLEGKLKDSGRHSHGHHHEHGSGHHHHHHHHRHSRSRSHSRHRGEDDY</sequence>
<evidence type="ECO:0008006" key="4">
    <source>
        <dbReference type="Google" id="ProtNLM"/>
    </source>
</evidence>
<feature type="region of interest" description="Disordered" evidence="1">
    <location>
        <begin position="220"/>
        <end position="261"/>
    </location>
</feature>
<protein>
    <recommendedName>
        <fullName evidence="4">Glycine zipper 2TM domain-containing protein</fullName>
    </recommendedName>
</protein>
<feature type="region of interest" description="Disordered" evidence="1">
    <location>
        <begin position="21"/>
        <end position="180"/>
    </location>
</feature>
<comment type="caution">
    <text evidence="2">The sequence shown here is derived from an EMBL/GenBank/DDBJ whole genome shotgun (WGS) entry which is preliminary data.</text>
</comment>
<dbReference type="EMBL" id="JAPZBS010000009">
    <property type="protein sequence ID" value="KAJ5359058.1"/>
    <property type="molecule type" value="Genomic_DNA"/>
</dbReference>
<proteinExistence type="predicted"/>